<dbReference type="Gene3D" id="2.60.120.330">
    <property type="entry name" value="B-lactam Antibiotic, Isopenicillin N Synthase, Chain"/>
    <property type="match status" value="1"/>
</dbReference>
<gene>
    <name evidence="1" type="ORF">BJ875DRAFT_281489</name>
</gene>
<evidence type="ECO:0008006" key="3">
    <source>
        <dbReference type="Google" id="ProtNLM"/>
    </source>
</evidence>
<dbReference type="PANTHER" id="PTHR30613:SF1">
    <property type="entry name" value="DUF1479 DOMAIN PROTEIN (AFU_ORTHOLOGUE AFUA_5G09280)"/>
    <property type="match status" value="1"/>
</dbReference>
<dbReference type="OrthoDB" id="8249012at2759"/>
<keyword evidence="2" id="KW-1185">Reference proteome</keyword>
<accession>A0A9P8C5Y2</accession>
<protein>
    <recommendedName>
        <fullName evidence="3">DUF1479 domain protein</fullName>
    </recommendedName>
</protein>
<dbReference type="EMBL" id="MU251440">
    <property type="protein sequence ID" value="KAG9235168.1"/>
    <property type="molecule type" value="Genomic_DNA"/>
</dbReference>
<dbReference type="InterPro" id="IPR010856">
    <property type="entry name" value="Gig2-like"/>
</dbReference>
<dbReference type="AlphaFoldDB" id="A0A9P8C5Y2"/>
<reference evidence="1" key="1">
    <citation type="journal article" date="2021" name="IMA Fungus">
        <title>Genomic characterization of three marine fungi, including Emericellopsis atlantica sp. nov. with signatures of a generalist lifestyle and marine biomass degradation.</title>
        <authorList>
            <person name="Hagestad O.C."/>
            <person name="Hou L."/>
            <person name="Andersen J.H."/>
            <person name="Hansen E.H."/>
            <person name="Altermark B."/>
            <person name="Li C."/>
            <person name="Kuhnert E."/>
            <person name="Cox R.J."/>
            <person name="Crous P.W."/>
            <person name="Spatafora J.W."/>
            <person name="Lail K."/>
            <person name="Amirebrahimi M."/>
            <person name="Lipzen A."/>
            <person name="Pangilinan J."/>
            <person name="Andreopoulos W."/>
            <person name="Hayes R.D."/>
            <person name="Ng V."/>
            <person name="Grigoriev I.V."/>
            <person name="Jackson S.A."/>
            <person name="Sutton T.D.S."/>
            <person name="Dobson A.D.W."/>
            <person name="Rama T."/>
        </authorList>
    </citation>
    <scope>NUCLEOTIDE SEQUENCE</scope>
    <source>
        <strain evidence="1">TRa018bII</strain>
    </source>
</reference>
<dbReference type="Pfam" id="PF07350">
    <property type="entry name" value="Gig2-like"/>
    <property type="match status" value="1"/>
</dbReference>
<proteinExistence type="predicted"/>
<evidence type="ECO:0000313" key="1">
    <source>
        <dbReference type="EMBL" id="KAG9235168.1"/>
    </source>
</evidence>
<dbReference type="InterPro" id="IPR027443">
    <property type="entry name" value="IPNS-like_sf"/>
</dbReference>
<name>A0A9P8C5Y2_9HELO</name>
<sequence length="503" mass="55820">MQTICRTRVPSNSPRLTQTVCQTRFAQTSTQARKEGDISSVFVSLSGVTPPPLPTRFADVKKVLATGHEAKLKVSWGRLLKALEEEVKVISSRGPAIIPSIQFEDLKSNPGGFYEELRWRGAAVVRSVVPREEARKYKEETERYVAANPSTKAFPKDNPCVFELYWSPAQIKARAHPNLLKAQQLLMHAWHCNDPDAMISTVNPLSYADRLRIRQPGDSGFALGPHADAGSVERWEKNGYGISGVYNKIFNGDWENYDPYESSARLCTVTDLYQGAGACSMFRMFQGWLSMSKTGPGEGTLQVNPMIKLTTAYTLLRPFFRAIQPFEVDNSGRPSKKYLAPENWEFEPEQTPELQGAALGNSQEYTEALHPHLDLARSMVHIPNIEPGDYVVWHCDGIHAVDKLHAGKSDSSVLYIPACPLTEASAQYLARQRETFFQGLPGPDFPGGAGESEHVGRPTLSTLKSVSDLVARRAMGVERFDETTASSQGEKKILEKANGILEF</sequence>
<dbReference type="SUPFAM" id="SSF51197">
    <property type="entry name" value="Clavaminate synthase-like"/>
    <property type="match status" value="1"/>
</dbReference>
<comment type="caution">
    <text evidence="1">The sequence shown here is derived from an EMBL/GenBank/DDBJ whole genome shotgun (WGS) entry which is preliminary data.</text>
</comment>
<organism evidence="1 2">
    <name type="scientific">Amylocarpus encephaloides</name>
    <dbReference type="NCBI Taxonomy" id="45428"/>
    <lineage>
        <taxon>Eukaryota</taxon>
        <taxon>Fungi</taxon>
        <taxon>Dikarya</taxon>
        <taxon>Ascomycota</taxon>
        <taxon>Pezizomycotina</taxon>
        <taxon>Leotiomycetes</taxon>
        <taxon>Helotiales</taxon>
        <taxon>Helotiales incertae sedis</taxon>
        <taxon>Amylocarpus</taxon>
    </lineage>
</organism>
<dbReference type="PANTHER" id="PTHR30613">
    <property type="entry name" value="UNCHARACTERIZED PROTEIN YBIU-RELATED"/>
    <property type="match status" value="1"/>
</dbReference>
<evidence type="ECO:0000313" key="2">
    <source>
        <dbReference type="Proteomes" id="UP000824998"/>
    </source>
</evidence>
<dbReference type="Proteomes" id="UP000824998">
    <property type="component" value="Unassembled WGS sequence"/>
</dbReference>